<reference evidence="5" key="1">
    <citation type="submission" date="2021-02" db="EMBL/GenBank/DDBJ databases">
        <authorList>
            <person name="Nowell W R."/>
        </authorList>
    </citation>
    <scope>NUCLEOTIDE SEQUENCE</scope>
</reference>
<evidence type="ECO:0000313" key="6">
    <source>
        <dbReference type="EMBL" id="CAF1145192.1"/>
    </source>
</evidence>
<evidence type="ECO:0000256" key="3">
    <source>
        <dbReference type="ARBA" id="ARBA00023128"/>
    </source>
</evidence>
<dbReference type="EMBL" id="CAJNOL010000789">
    <property type="protein sequence ID" value="CAF1200177.1"/>
    <property type="molecule type" value="Genomic_DNA"/>
</dbReference>
<sequence>MSPLLIIDPRQPLSIDSFEFLYHSIAKDINSIYGPLRDGLALLAGCYILKKLLPLPYYLYRTLKLYFFPYKINSVLLRKPLITSSNSNNLSQSDYDEYWALINDCTTPSGCAFAQNLAKRGYNLILVSTEEFQEELKLLSIHIERTFLIRTVTVIYRWNSPYQPLELTTPTQTVAGTWSTSTPPTVGQIPLSNNFHRAGSFDRLETIETIARSANLVLYINCTRPFNDQNLSKTLNPAEFQSIVNNYLIPPMLLAYIVLPYMSTRHRPAYLLNIVPHPSCLNSTLHRLLTIYFNARKDEYSNNGLLHFQTVYLPIRWICSSTNVCNVENFQKYILSKHGLNENNELIWGSCKPQIYVDTILRQLGRCDRSAGYWLNALHITCLSILPRCISHKLIDYWMTMK</sequence>
<dbReference type="EMBL" id="CAJNOU010001757">
    <property type="protein sequence ID" value="CAF1248352.1"/>
    <property type="molecule type" value="Genomic_DNA"/>
</dbReference>
<evidence type="ECO:0000313" key="11">
    <source>
        <dbReference type="Proteomes" id="UP000663854"/>
    </source>
</evidence>
<evidence type="ECO:0000313" key="8">
    <source>
        <dbReference type="EMBL" id="CAF1248352.1"/>
    </source>
</evidence>
<keyword evidence="2" id="KW-0521">NADP</keyword>
<dbReference type="Proteomes" id="UP000663870">
    <property type="component" value="Unassembled WGS sequence"/>
</dbReference>
<keyword evidence="12" id="KW-1185">Reference proteome</keyword>
<dbReference type="PANTHER" id="PTHR44889">
    <property type="entry name" value="INACTIVE HYDROXYSTEROID DEHYDROGENASE-LIKE PROTEIN 1"/>
    <property type="match status" value="1"/>
</dbReference>
<evidence type="ECO:0000313" key="12">
    <source>
        <dbReference type="Proteomes" id="UP000663870"/>
    </source>
</evidence>
<dbReference type="EMBL" id="CAJNOO010001387">
    <property type="protein sequence ID" value="CAF1145192.1"/>
    <property type="molecule type" value="Genomic_DNA"/>
</dbReference>
<accession>A0A814HXK6</accession>
<dbReference type="Proteomes" id="UP000663874">
    <property type="component" value="Unassembled WGS sequence"/>
</dbReference>
<dbReference type="Proteomes" id="UP000663823">
    <property type="component" value="Unassembled WGS sequence"/>
</dbReference>
<dbReference type="Proteomes" id="UP000663889">
    <property type="component" value="Unassembled WGS sequence"/>
</dbReference>
<dbReference type="Proteomes" id="UP000663854">
    <property type="component" value="Unassembled WGS sequence"/>
</dbReference>
<evidence type="ECO:0000256" key="1">
    <source>
        <dbReference type="ARBA" id="ARBA00004173"/>
    </source>
</evidence>
<proteinExistence type="inferred from homology"/>
<protein>
    <submittedName>
        <fullName evidence="5">Uncharacterized protein</fullName>
    </submittedName>
</protein>
<evidence type="ECO:0000313" key="9">
    <source>
        <dbReference type="EMBL" id="CAF3714873.1"/>
    </source>
</evidence>
<evidence type="ECO:0000256" key="2">
    <source>
        <dbReference type="ARBA" id="ARBA00022857"/>
    </source>
</evidence>
<comment type="caution">
    <text evidence="5">The sequence shown here is derived from an EMBL/GenBank/DDBJ whole genome shotgun (WGS) entry which is preliminary data.</text>
</comment>
<dbReference type="GO" id="GO:0005739">
    <property type="term" value="C:mitochondrion"/>
    <property type="evidence" value="ECO:0007669"/>
    <property type="project" value="UniProtKB-SubCell"/>
</dbReference>
<dbReference type="Proteomes" id="UP000663882">
    <property type="component" value="Unassembled WGS sequence"/>
</dbReference>
<dbReference type="AlphaFoldDB" id="A0A814HXK6"/>
<evidence type="ECO:0000313" key="7">
    <source>
        <dbReference type="EMBL" id="CAF1200177.1"/>
    </source>
</evidence>
<comment type="similarity">
    <text evidence="4">Belongs to the short-chain dehydrogenases/reductases (SDR) family. 17-beta-HSD 3 subfamily.</text>
</comment>
<gene>
    <name evidence="10" type="ORF">FNK824_LOCUS32733</name>
    <name evidence="7" type="ORF">JXQ802_LOCUS24372</name>
    <name evidence="9" type="ORF">OTI717_LOCUS13439</name>
    <name evidence="5" type="ORF">PYM288_LOCUS15365</name>
    <name evidence="6" type="ORF">RFH988_LOCUS21601</name>
    <name evidence="8" type="ORF">SEV965_LOCUS23601</name>
</gene>
<dbReference type="EMBL" id="CAJOBE010011426">
    <property type="protein sequence ID" value="CAF4130723.1"/>
    <property type="molecule type" value="Genomic_DNA"/>
</dbReference>
<dbReference type="OrthoDB" id="5545019at2759"/>
<dbReference type="EMBL" id="CAJNOH010000366">
    <property type="protein sequence ID" value="CAF1016015.1"/>
    <property type="molecule type" value="Genomic_DNA"/>
</dbReference>
<comment type="subcellular location">
    <subcellularLocation>
        <location evidence="1">Mitochondrion</location>
    </subcellularLocation>
</comment>
<organism evidence="5 11">
    <name type="scientific">Rotaria sordida</name>
    <dbReference type="NCBI Taxonomy" id="392033"/>
    <lineage>
        <taxon>Eukaryota</taxon>
        <taxon>Metazoa</taxon>
        <taxon>Spiralia</taxon>
        <taxon>Gnathifera</taxon>
        <taxon>Rotifera</taxon>
        <taxon>Eurotatoria</taxon>
        <taxon>Bdelloidea</taxon>
        <taxon>Philodinida</taxon>
        <taxon>Philodinidae</taxon>
        <taxon>Rotaria</taxon>
    </lineage>
</organism>
<dbReference type="InterPro" id="IPR052149">
    <property type="entry name" value="17-beta-HSD3-like"/>
</dbReference>
<evidence type="ECO:0000313" key="5">
    <source>
        <dbReference type="EMBL" id="CAF1016015.1"/>
    </source>
</evidence>
<dbReference type="EMBL" id="CAJOAX010001429">
    <property type="protein sequence ID" value="CAF3714873.1"/>
    <property type="molecule type" value="Genomic_DNA"/>
</dbReference>
<dbReference type="PANTHER" id="PTHR44889:SF1">
    <property type="entry name" value="INACTIVE HYDROXYSTEROID DEHYDROGENASE-LIKE PROTEIN 1"/>
    <property type="match status" value="1"/>
</dbReference>
<name>A0A814HXK6_9BILA</name>
<evidence type="ECO:0000256" key="4">
    <source>
        <dbReference type="ARBA" id="ARBA00038261"/>
    </source>
</evidence>
<evidence type="ECO:0000313" key="10">
    <source>
        <dbReference type="EMBL" id="CAF4130723.1"/>
    </source>
</evidence>
<keyword evidence="3" id="KW-0496">Mitochondrion</keyword>